<protein>
    <recommendedName>
        <fullName evidence="1">Ysc84 actin-binding domain-containing protein</fullName>
    </recommendedName>
</protein>
<dbReference type="STRING" id="990268.JCM19235_5357"/>
<dbReference type="GO" id="GO:0035091">
    <property type="term" value="F:phosphatidylinositol binding"/>
    <property type="evidence" value="ECO:0007669"/>
    <property type="project" value="TreeGrafter"/>
</dbReference>
<dbReference type="EMBL" id="BBMR01000001">
    <property type="protein sequence ID" value="GAL16808.1"/>
    <property type="molecule type" value="Genomic_DNA"/>
</dbReference>
<proteinExistence type="predicted"/>
<dbReference type="Pfam" id="PF04366">
    <property type="entry name" value="Ysc84"/>
    <property type="match status" value="1"/>
</dbReference>
<dbReference type="OrthoDB" id="9782434at2"/>
<accession>A0A090RQG8</accession>
<name>A0A090RQG8_9VIBR</name>
<dbReference type="InterPro" id="IPR051702">
    <property type="entry name" value="SH3_domain_YSC84-like"/>
</dbReference>
<organism evidence="2 3">
    <name type="scientific">Vibrio maritimus</name>
    <dbReference type="NCBI Taxonomy" id="990268"/>
    <lineage>
        <taxon>Bacteria</taxon>
        <taxon>Pseudomonadati</taxon>
        <taxon>Pseudomonadota</taxon>
        <taxon>Gammaproteobacteria</taxon>
        <taxon>Vibrionales</taxon>
        <taxon>Vibrionaceae</taxon>
        <taxon>Vibrio</taxon>
    </lineage>
</organism>
<dbReference type="PANTHER" id="PTHR15629:SF2">
    <property type="entry name" value="SH3 DOMAIN-CONTAINING YSC84-LIKE PROTEIN 1"/>
    <property type="match status" value="1"/>
</dbReference>
<dbReference type="InterPro" id="IPR007461">
    <property type="entry name" value="Ysc84_actin-binding"/>
</dbReference>
<evidence type="ECO:0000259" key="1">
    <source>
        <dbReference type="Pfam" id="PF04366"/>
    </source>
</evidence>
<evidence type="ECO:0000313" key="2">
    <source>
        <dbReference type="EMBL" id="GAL16808.1"/>
    </source>
</evidence>
<sequence length="249" mass="26790">MFLGSKFLRSKLLRSKRLSSHLLAIFFAVTSVLFAGSVYASDEKSRDQAQQLIDKASEKIDMFDSTENWESVKNLTGVAKAIVVFPSGGQAGFLIGAQWGRGILLTRDDHRWSEPVFVKFHSAMIGLLAGAQHISGVGVILSDDVLENIKSSPTKVGGTADLTVGKGVSGKVIGGTGGVSAMMVSENKGLYFGGSIDTFTLSLDNDLNQAVYGDDFSAEKVLSNYDTHQGEAQNLRNRLEGVAYRAVYQ</sequence>
<reference evidence="2 3" key="2">
    <citation type="submission" date="2014-09" db="EMBL/GenBank/DDBJ databases">
        <authorList>
            <consortium name="NBRP consortium"/>
            <person name="Sawabe T."/>
            <person name="Meirelles P."/>
            <person name="Nakanishi M."/>
            <person name="Sayaka M."/>
            <person name="Hattori M."/>
            <person name="Ohkuma M."/>
        </authorList>
    </citation>
    <scope>NUCLEOTIDE SEQUENCE [LARGE SCALE GENOMIC DNA]</scope>
    <source>
        <strain evidence="3">JCM19235</strain>
    </source>
</reference>
<dbReference type="PANTHER" id="PTHR15629">
    <property type="entry name" value="SH3YL1 PROTEIN"/>
    <property type="match status" value="1"/>
</dbReference>
<dbReference type="Proteomes" id="UP000029228">
    <property type="component" value="Unassembled WGS sequence"/>
</dbReference>
<reference evidence="2 3" key="1">
    <citation type="submission" date="2014-09" db="EMBL/GenBank/DDBJ databases">
        <title>Vibrio maritimus JCM 19235. (C45) whole genome shotgun sequence.</title>
        <authorList>
            <person name="Sawabe T."/>
            <person name="Meirelles P."/>
            <person name="Nakanishi M."/>
            <person name="Sayaka M."/>
            <person name="Hattori M."/>
            <person name="Ohkuma M."/>
        </authorList>
    </citation>
    <scope>NUCLEOTIDE SEQUENCE [LARGE SCALE GENOMIC DNA]</scope>
    <source>
        <strain evidence="3">JCM19235</strain>
    </source>
</reference>
<dbReference type="AlphaFoldDB" id="A0A090RQG8"/>
<keyword evidence="3" id="KW-1185">Reference proteome</keyword>
<feature type="domain" description="Ysc84 actin-binding" evidence="1">
    <location>
        <begin position="122"/>
        <end position="240"/>
    </location>
</feature>
<comment type="caution">
    <text evidence="2">The sequence shown here is derived from an EMBL/GenBank/DDBJ whole genome shotgun (WGS) entry which is preliminary data.</text>
</comment>
<evidence type="ECO:0000313" key="3">
    <source>
        <dbReference type="Proteomes" id="UP000029228"/>
    </source>
</evidence>
<dbReference type="CDD" id="cd11524">
    <property type="entry name" value="SYLF"/>
    <property type="match status" value="1"/>
</dbReference>
<gene>
    <name evidence="2" type="ORF">JCM19235_5357</name>
</gene>